<organism evidence="1">
    <name type="scientific">viral metagenome</name>
    <dbReference type="NCBI Taxonomy" id="1070528"/>
    <lineage>
        <taxon>unclassified sequences</taxon>
        <taxon>metagenomes</taxon>
        <taxon>organismal metagenomes</taxon>
    </lineage>
</organism>
<name>A0A6C0JNI5_9ZZZZ</name>
<evidence type="ECO:0000313" key="1">
    <source>
        <dbReference type="EMBL" id="QHU06356.1"/>
    </source>
</evidence>
<dbReference type="AlphaFoldDB" id="A0A6C0JNI5"/>
<reference evidence="1" key="1">
    <citation type="journal article" date="2020" name="Nature">
        <title>Giant virus diversity and host interactions through global metagenomics.</title>
        <authorList>
            <person name="Schulz F."/>
            <person name="Roux S."/>
            <person name="Paez-Espino D."/>
            <person name="Jungbluth S."/>
            <person name="Walsh D.A."/>
            <person name="Denef V.J."/>
            <person name="McMahon K.D."/>
            <person name="Konstantinidis K.T."/>
            <person name="Eloe-Fadrosh E.A."/>
            <person name="Kyrpides N.C."/>
            <person name="Woyke T."/>
        </authorList>
    </citation>
    <scope>NUCLEOTIDE SEQUENCE</scope>
    <source>
        <strain evidence="1">GVMAG-M-3300027747-57</strain>
    </source>
</reference>
<sequence length="256" mass="30342">MKINFTIRGRLGNAIFRYLACSILCIYYNFEYVINEHQNINCSDDDFCLITNNLNNKVIINSLNMTEYYQHDTIYKKNKDLLFEFIKKHPEHYILTDGVNAGDGRYEKYYMINILNTSPTFTKKYKNVLHLRLEDFVSLNLVLPFDRIIQLLEKNIVKDHLCIVCKKPETEFEKNYILIIVDYLTIKNINVIVENNDILTDYYIMKEAEILICSRSSLSWCAAFFSDKIIQCYLPDYEVQPNIMTCKYPIDNTIIY</sequence>
<protein>
    <submittedName>
        <fullName evidence="1">Uncharacterized protein</fullName>
    </submittedName>
</protein>
<proteinExistence type="predicted"/>
<accession>A0A6C0JNI5</accession>
<dbReference type="EMBL" id="MN740432">
    <property type="protein sequence ID" value="QHU06356.1"/>
    <property type="molecule type" value="Genomic_DNA"/>
</dbReference>